<keyword evidence="7 8" id="KW-0456">Lyase</keyword>
<comment type="subunit">
    <text evidence="8">Homodimer.</text>
</comment>
<dbReference type="InterPro" id="IPR013785">
    <property type="entry name" value="Aldolase_TIM"/>
</dbReference>
<evidence type="ECO:0000256" key="5">
    <source>
        <dbReference type="ARBA" id="ARBA00023004"/>
    </source>
</evidence>
<evidence type="ECO:0000256" key="7">
    <source>
        <dbReference type="ARBA" id="ARBA00023239"/>
    </source>
</evidence>
<feature type="binding site" evidence="8">
    <location>
        <position position="25"/>
    </location>
    <ligand>
        <name>substrate</name>
    </ligand>
</feature>
<dbReference type="GO" id="GO:1904047">
    <property type="term" value="F:S-adenosyl-L-methionine binding"/>
    <property type="evidence" value="ECO:0007669"/>
    <property type="project" value="UniProtKB-UniRule"/>
</dbReference>
<evidence type="ECO:0000256" key="6">
    <source>
        <dbReference type="ARBA" id="ARBA00023014"/>
    </source>
</evidence>
<feature type="binding site" evidence="8">
    <location>
        <position position="72"/>
    </location>
    <ligand>
        <name>S-adenosyl-L-methionine</name>
        <dbReference type="ChEBI" id="CHEBI:59789"/>
    </ligand>
</feature>
<name>A0A3D3RFN2_9PLAN</name>
<evidence type="ECO:0000313" key="10">
    <source>
        <dbReference type="EMBL" id="HCO27644.1"/>
    </source>
</evidence>
<keyword evidence="5 8" id="KW-0408">Iron</keyword>
<dbReference type="GO" id="GO:0051539">
    <property type="term" value="F:4 iron, 4 sulfur cluster binding"/>
    <property type="evidence" value="ECO:0007669"/>
    <property type="project" value="UniProtKB-UniRule"/>
</dbReference>
<evidence type="ECO:0000256" key="4">
    <source>
        <dbReference type="ARBA" id="ARBA00022842"/>
    </source>
</evidence>
<evidence type="ECO:0000256" key="2">
    <source>
        <dbReference type="ARBA" id="ARBA00022691"/>
    </source>
</evidence>
<dbReference type="GO" id="GO:0008616">
    <property type="term" value="P:tRNA queuosine(34) biosynthetic process"/>
    <property type="evidence" value="ECO:0007669"/>
    <property type="project" value="UniProtKB-UniRule"/>
</dbReference>
<dbReference type="InterPro" id="IPR007197">
    <property type="entry name" value="rSAM"/>
</dbReference>
<feature type="binding site" evidence="8">
    <location>
        <begin position="114"/>
        <end position="116"/>
    </location>
    <ligand>
        <name>S-adenosyl-L-methionine</name>
        <dbReference type="ChEBI" id="CHEBI:59789"/>
    </ligand>
</feature>
<proteinExistence type="inferred from homology"/>
<evidence type="ECO:0000256" key="3">
    <source>
        <dbReference type="ARBA" id="ARBA00022723"/>
    </source>
</evidence>
<feature type="binding site" evidence="8">
    <location>
        <begin position="10"/>
        <end position="12"/>
    </location>
    <ligand>
        <name>substrate</name>
    </ligand>
</feature>
<feature type="binding site" evidence="8">
    <location>
        <begin position="35"/>
        <end position="37"/>
    </location>
    <ligand>
        <name>S-adenosyl-L-methionine</name>
        <dbReference type="ChEBI" id="CHEBI:59789"/>
    </ligand>
</feature>
<comment type="cofactor">
    <cofactor evidence="8">
        <name>[4Fe-4S] cluster</name>
        <dbReference type="ChEBI" id="CHEBI:49883"/>
    </cofactor>
    <text evidence="8">Binds 1 [4Fe-4S] cluster. The cluster is coordinated with 3 cysteines and an exchangeable S-adenosyl-L-methionine.</text>
</comment>
<comment type="function">
    <text evidence="8">Catalyzes the complex heterocyclic radical-mediated conversion of 6-carboxy-5,6,7,8-tetrahydropterin (CPH4) to 7-carboxy-7-deazaguanine (CDG), a step common to the biosynthetic pathways of all 7-deazapurine-containing compounds.</text>
</comment>
<dbReference type="InterPro" id="IPR058240">
    <property type="entry name" value="rSAM_sf"/>
</dbReference>
<gene>
    <name evidence="8" type="primary">queE</name>
    <name evidence="10" type="ORF">DIT97_33315</name>
</gene>
<dbReference type="EC" id="4.3.99.3" evidence="8"/>
<comment type="caution">
    <text evidence="8">Lacks conserved residue(s) required for the propagation of feature annotation.</text>
</comment>
<evidence type="ECO:0000256" key="1">
    <source>
        <dbReference type="ARBA" id="ARBA00022485"/>
    </source>
</evidence>
<comment type="cofactor">
    <cofactor evidence="8">
        <name>S-adenosyl-L-methionine</name>
        <dbReference type="ChEBI" id="CHEBI:59789"/>
    </cofactor>
    <text evidence="8">Binds 1 S-adenosyl-L-methionine per subunit.</text>
</comment>
<comment type="caution">
    <text evidence="10">The sequence shown here is derived from an EMBL/GenBank/DDBJ whole genome shotgun (WGS) entry which is preliminary data.</text>
</comment>
<reference evidence="10 11" key="1">
    <citation type="journal article" date="2018" name="Nat. Biotechnol.">
        <title>A standardized bacterial taxonomy based on genome phylogeny substantially revises the tree of life.</title>
        <authorList>
            <person name="Parks D.H."/>
            <person name="Chuvochina M."/>
            <person name="Waite D.W."/>
            <person name="Rinke C."/>
            <person name="Skarshewski A."/>
            <person name="Chaumeil P.A."/>
            <person name="Hugenholtz P."/>
        </authorList>
    </citation>
    <scope>NUCLEOTIDE SEQUENCE [LARGE SCALE GENOMIC DNA]</scope>
    <source>
        <strain evidence="10">UBA9375</strain>
    </source>
</reference>
<dbReference type="EMBL" id="DQAY01000203">
    <property type="protein sequence ID" value="HCO27644.1"/>
    <property type="molecule type" value="Genomic_DNA"/>
</dbReference>
<comment type="cofactor">
    <cofactor evidence="8">
        <name>Mg(2+)</name>
        <dbReference type="ChEBI" id="CHEBI:18420"/>
    </cofactor>
</comment>
<comment type="pathway">
    <text evidence="8">Purine metabolism; 7-cyano-7-deazaguanine biosynthesis.</text>
</comment>
<organism evidence="10 11">
    <name type="scientific">Gimesia maris</name>
    <dbReference type="NCBI Taxonomy" id="122"/>
    <lineage>
        <taxon>Bacteria</taxon>
        <taxon>Pseudomonadati</taxon>
        <taxon>Planctomycetota</taxon>
        <taxon>Planctomycetia</taxon>
        <taxon>Planctomycetales</taxon>
        <taxon>Planctomycetaceae</taxon>
        <taxon>Gimesia</taxon>
    </lineage>
</organism>
<keyword evidence="8" id="KW-0671">Queuosine biosynthesis</keyword>
<dbReference type="GO" id="GO:0016840">
    <property type="term" value="F:carbon-nitrogen lyase activity"/>
    <property type="evidence" value="ECO:0007669"/>
    <property type="project" value="UniProtKB-UniRule"/>
</dbReference>
<evidence type="ECO:0000313" key="11">
    <source>
        <dbReference type="Proteomes" id="UP000263642"/>
    </source>
</evidence>
<feature type="binding site" evidence="8">
    <location>
        <position position="36"/>
    </location>
    <ligand>
        <name>[4Fe-4S] cluster</name>
        <dbReference type="ChEBI" id="CHEBI:49883"/>
        <note>4Fe-4S-S-AdoMet</note>
    </ligand>
</feature>
<dbReference type="PROSITE" id="PS51918">
    <property type="entry name" value="RADICAL_SAM"/>
    <property type="match status" value="1"/>
</dbReference>
<evidence type="ECO:0000259" key="9">
    <source>
        <dbReference type="PROSITE" id="PS51918"/>
    </source>
</evidence>
<dbReference type="PIRSF" id="PIRSF000370">
    <property type="entry name" value="QueE"/>
    <property type="match status" value="1"/>
</dbReference>
<feature type="domain" description="Radical SAM core" evidence="9">
    <location>
        <begin position="16"/>
        <end position="222"/>
    </location>
</feature>
<dbReference type="SFLD" id="SFLDS00029">
    <property type="entry name" value="Radical_SAM"/>
    <property type="match status" value="1"/>
</dbReference>
<dbReference type="PANTHER" id="PTHR42836:SF1">
    <property type="entry name" value="7-CARBOXY-7-DEAZAGUANINE SYNTHASE"/>
    <property type="match status" value="1"/>
</dbReference>
<feature type="binding site" evidence="8">
    <location>
        <position position="33"/>
    </location>
    <ligand>
        <name>[4Fe-4S] cluster</name>
        <dbReference type="ChEBI" id="CHEBI:49883"/>
        <note>4Fe-4S-S-AdoMet</note>
    </ligand>
</feature>
<sequence length="226" mass="26007">MLISEIFHSPQGEGKWIGVPSIFIRTSGCNLRCWFCDTPYTSWNPEGEKMSVDQILEHITQYDCEHVVVTGGEPMLSHEIESLTQRLHADGKTITIETAGTILSDVHADLMSISPKLSNSIPVKDPEWAHRHDARRDQPTVIHELIKRHPYQIKFVVDRREDIAEIEDYLIRYPEIDRANVYLMPQGITAEMLAERLPWIEEVAARLGCQVTRRMHIELWGNVRGK</sequence>
<accession>A0A3D3RFN2</accession>
<dbReference type="UniPathway" id="UPA00391"/>
<dbReference type="SUPFAM" id="SSF102114">
    <property type="entry name" value="Radical SAM enzymes"/>
    <property type="match status" value="1"/>
</dbReference>
<keyword evidence="2 8" id="KW-0949">S-adenosyl-L-methionine</keyword>
<dbReference type="CDD" id="cd01335">
    <property type="entry name" value="Radical_SAM"/>
    <property type="match status" value="1"/>
</dbReference>
<dbReference type="Pfam" id="PF04055">
    <property type="entry name" value="Radical_SAM"/>
    <property type="match status" value="1"/>
</dbReference>
<feature type="binding site" evidence="8">
    <location>
        <position position="29"/>
    </location>
    <ligand>
        <name>[4Fe-4S] cluster</name>
        <dbReference type="ChEBI" id="CHEBI:49883"/>
        <note>4Fe-4S-S-AdoMet</note>
    </ligand>
</feature>
<comment type="similarity">
    <text evidence="8">Belongs to the radical SAM superfamily. 7-carboxy-7-deazaguanine synthase family.</text>
</comment>
<dbReference type="HAMAP" id="MF_00917">
    <property type="entry name" value="QueE"/>
    <property type="match status" value="1"/>
</dbReference>
<feature type="binding site" evidence="8">
    <location>
        <position position="70"/>
    </location>
    <ligand>
        <name>substrate</name>
    </ligand>
</feature>
<keyword evidence="6 8" id="KW-0411">Iron-sulfur</keyword>
<keyword evidence="4 8" id="KW-0460">Magnesium</keyword>
<dbReference type="Gene3D" id="3.20.20.70">
    <property type="entry name" value="Aldolase class I"/>
    <property type="match status" value="1"/>
</dbReference>
<dbReference type="SFLD" id="SFLDG01067">
    <property type="entry name" value="SPASM/twitch_domain_containing"/>
    <property type="match status" value="1"/>
</dbReference>
<dbReference type="Proteomes" id="UP000263642">
    <property type="component" value="Unassembled WGS sequence"/>
</dbReference>
<feature type="binding site" evidence="8">
    <location>
        <position position="38"/>
    </location>
    <ligand>
        <name>Mg(2+)</name>
        <dbReference type="ChEBI" id="CHEBI:18420"/>
    </ligand>
</feature>
<dbReference type="PANTHER" id="PTHR42836">
    <property type="entry name" value="7-CARBOXY-7-DEAZAGUANINE SYNTHASE"/>
    <property type="match status" value="1"/>
</dbReference>
<keyword evidence="3 8" id="KW-0479">Metal-binding</keyword>
<keyword evidence="1 8" id="KW-0004">4Fe-4S</keyword>
<dbReference type="InterPro" id="IPR024924">
    <property type="entry name" value="7-CO-7-deazaguanine_synth-like"/>
</dbReference>
<comment type="catalytic activity">
    <reaction evidence="8">
        <text>6-carboxy-5,6,7,8-tetrahydropterin + H(+) = 7-carboxy-7-carbaguanine + NH4(+)</text>
        <dbReference type="Rhea" id="RHEA:27974"/>
        <dbReference type="ChEBI" id="CHEBI:15378"/>
        <dbReference type="ChEBI" id="CHEBI:28938"/>
        <dbReference type="ChEBI" id="CHEBI:61032"/>
        <dbReference type="ChEBI" id="CHEBI:61036"/>
        <dbReference type="EC" id="4.3.99.3"/>
    </reaction>
</comment>
<dbReference type="AlphaFoldDB" id="A0A3D3RFN2"/>
<evidence type="ECO:0000256" key="8">
    <source>
        <dbReference type="HAMAP-Rule" id="MF_00917"/>
    </source>
</evidence>
<dbReference type="GO" id="GO:0000287">
    <property type="term" value="F:magnesium ion binding"/>
    <property type="evidence" value="ECO:0007669"/>
    <property type="project" value="UniProtKB-UniRule"/>
</dbReference>
<protein>
    <recommendedName>
        <fullName evidence="8">7-carboxy-7-deazaguanine synthase</fullName>
        <shortName evidence="8">CDG synthase</shortName>
        <ecNumber evidence="8">4.3.99.3</ecNumber>
    </recommendedName>
    <alternativeName>
        <fullName evidence="8">Queuosine biosynthesis protein QueE</fullName>
    </alternativeName>
</protein>